<dbReference type="Proteomes" id="UP000234503">
    <property type="component" value="Unassembled WGS sequence"/>
</dbReference>
<evidence type="ECO:0000313" key="3">
    <source>
        <dbReference type="Proteomes" id="UP000234503"/>
    </source>
</evidence>
<proteinExistence type="predicted"/>
<dbReference type="Pfam" id="PF02464">
    <property type="entry name" value="CinA"/>
    <property type="match status" value="1"/>
</dbReference>
<dbReference type="SUPFAM" id="SSF142433">
    <property type="entry name" value="CinA-like"/>
    <property type="match status" value="1"/>
</dbReference>
<dbReference type="OrthoDB" id="9801454at2"/>
<dbReference type="NCBIfam" id="TIGR00199">
    <property type="entry name" value="PncC_domain"/>
    <property type="match status" value="1"/>
</dbReference>
<organism evidence="2 3">
    <name type="scientific">Chimaeribacter coloradensis</name>
    <dbReference type="NCBI Taxonomy" id="2060068"/>
    <lineage>
        <taxon>Bacteria</taxon>
        <taxon>Pseudomonadati</taxon>
        <taxon>Pseudomonadota</taxon>
        <taxon>Gammaproteobacteria</taxon>
        <taxon>Enterobacterales</taxon>
        <taxon>Yersiniaceae</taxon>
        <taxon>Chimaeribacter</taxon>
    </lineage>
</organism>
<accession>A0A2N5ECS7</accession>
<dbReference type="InterPro" id="IPR008136">
    <property type="entry name" value="CinA_C"/>
</dbReference>
<comment type="caution">
    <text evidence="2">The sequence shown here is derived from an EMBL/GenBank/DDBJ whole genome shotgun (WGS) entry which is preliminary data.</text>
</comment>
<keyword evidence="3" id="KW-1185">Reference proteome</keyword>
<evidence type="ECO:0000259" key="1">
    <source>
        <dbReference type="Pfam" id="PF02464"/>
    </source>
</evidence>
<reference evidence="2 3" key="1">
    <citation type="submission" date="2017-12" db="EMBL/GenBank/DDBJ databases">
        <title>Characterization of six clinical isolates of Enterochimera gen. nov., a novel genus of the Yersiniaciae family and the three species Enterochimera arupensis sp. nov., Enterochimera coloradensis sp. nov, and Enterochimera californica sp. nov.</title>
        <authorList>
            <person name="Rossi A."/>
            <person name="Fisher M."/>
        </authorList>
    </citation>
    <scope>NUCLEOTIDE SEQUENCE [LARGE SCALE GENOMIC DNA]</scope>
    <source>
        <strain evidence="3">2016-Iso4</strain>
    </source>
</reference>
<gene>
    <name evidence="2" type="ORF">CYR32_00970</name>
</gene>
<sequence length="163" mass="17079">MDKELQQTAENLGEVLKARGMKVTFAESCTAGLAAMAVASAKSSADFFSRGFITYTNEAKQEVLGVSHSALETYTAVSEPVVREMAQGALRISGEQAAVSISGYGGPDGGPDGTPAGTVWFGWAFSDGLTVAEVEHFPGDCEEVIAAAAHFALKRLTTLLESR</sequence>
<name>A0A2N5ECS7_9GAMM</name>
<evidence type="ECO:0000313" key="2">
    <source>
        <dbReference type="EMBL" id="PLR40345.1"/>
    </source>
</evidence>
<dbReference type="RefSeq" id="WP_101821649.1">
    <property type="nucleotide sequence ID" value="NZ_PJZH01000001.1"/>
</dbReference>
<dbReference type="AlphaFoldDB" id="A0A2N5ECS7"/>
<dbReference type="InterPro" id="IPR036653">
    <property type="entry name" value="CinA-like_C"/>
</dbReference>
<dbReference type="Gene3D" id="3.90.950.20">
    <property type="entry name" value="CinA-like"/>
    <property type="match status" value="1"/>
</dbReference>
<feature type="domain" description="CinA C-terminal" evidence="1">
    <location>
        <begin position="6"/>
        <end position="159"/>
    </location>
</feature>
<dbReference type="EMBL" id="PJZH01000001">
    <property type="protein sequence ID" value="PLR40345.1"/>
    <property type="molecule type" value="Genomic_DNA"/>
</dbReference>
<protein>
    <submittedName>
        <fullName evidence="2">Competence protein ComA</fullName>
    </submittedName>
</protein>